<evidence type="ECO:0000313" key="4">
    <source>
        <dbReference type="Proteomes" id="UP001483337"/>
    </source>
</evidence>
<accession>A0ABZ2UMY4</accession>
<keyword evidence="1" id="KW-1133">Transmembrane helix</keyword>
<keyword evidence="1" id="KW-0472">Membrane</keyword>
<proteinExistence type="predicted"/>
<evidence type="ECO:0000259" key="2">
    <source>
        <dbReference type="Pfam" id="PF13449"/>
    </source>
</evidence>
<dbReference type="Proteomes" id="UP001483337">
    <property type="component" value="Chromosome"/>
</dbReference>
<name>A0ABZ2UMY4_9CYAN</name>
<keyword evidence="1" id="KW-0812">Transmembrane</keyword>
<dbReference type="RefSeq" id="WP_353929650.1">
    <property type="nucleotide sequence ID" value="NZ_CP150886.1"/>
</dbReference>
<reference evidence="3 4" key="1">
    <citation type="submission" date="2024-04" db="EMBL/GenBank/DDBJ databases">
        <title>Okeanomitos corallinicola gen. &amp; sp. nov. (Nostocales, Cyanobacteria), a new toxic marine heterocyst-forming cyanobacterium from a coral reef.</title>
        <authorList>
            <person name="Li H."/>
            <person name="Li R."/>
            <person name="Kang J."/>
            <person name="Hii K.S."/>
            <person name="Mohamed H.F."/>
            <person name="Xu X."/>
            <person name="Luo Z."/>
        </authorList>
    </citation>
    <scope>NUCLEOTIDE SEQUENCE [LARGE SCALE GENOMIC DNA]</scope>
    <source>
        <strain evidence="3 4">TIOX110</strain>
    </source>
</reference>
<feature type="transmembrane region" description="Helical" evidence="1">
    <location>
        <begin position="12"/>
        <end position="31"/>
    </location>
</feature>
<protein>
    <submittedName>
        <fullName evidence="3">Esterase-like activity of phytase family protein</fullName>
    </submittedName>
</protein>
<dbReference type="Pfam" id="PF13449">
    <property type="entry name" value="Phytase-like"/>
    <property type="match status" value="1"/>
</dbReference>
<dbReference type="InterPro" id="IPR027372">
    <property type="entry name" value="Phytase-like_dom"/>
</dbReference>
<dbReference type="SUPFAM" id="SSF101898">
    <property type="entry name" value="NHL repeat"/>
    <property type="match status" value="1"/>
</dbReference>
<dbReference type="PANTHER" id="PTHR37957">
    <property type="entry name" value="BLR7070 PROTEIN"/>
    <property type="match status" value="1"/>
</dbReference>
<dbReference type="EMBL" id="CP150886">
    <property type="protein sequence ID" value="WZB86736.1"/>
    <property type="molecule type" value="Genomic_DNA"/>
</dbReference>
<evidence type="ECO:0000256" key="1">
    <source>
        <dbReference type="SAM" id="Phobius"/>
    </source>
</evidence>
<organism evidence="3 4">
    <name type="scientific">Okeanomitos corallinicola TIOX110</name>
    <dbReference type="NCBI Taxonomy" id="3133117"/>
    <lineage>
        <taxon>Bacteria</taxon>
        <taxon>Bacillati</taxon>
        <taxon>Cyanobacteriota</taxon>
        <taxon>Cyanophyceae</taxon>
        <taxon>Nostocales</taxon>
        <taxon>Aphanizomenonaceae</taxon>
        <taxon>Okeanomitos</taxon>
    </lineage>
</organism>
<keyword evidence="4" id="KW-1185">Reference proteome</keyword>
<dbReference type="PANTHER" id="PTHR37957:SF1">
    <property type="entry name" value="PHYTASE-LIKE DOMAIN-CONTAINING PROTEIN"/>
    <property type="match status" value="1"/>
</dbReference>
<feature type="domain" description="Phytase-like" evidence="2">
    <location>
        <begin position="57"/>
        <end position="362"/>
    </location>
</feature>
<gene>
    <name evidence="3" type="ORF">WJM97_15215</name>
</gene>
<sequence length="397" mass="43540">MKITKIITKKYLIIYLTITIIISSLFINNLASATVKVTDIEFIGAASLPTGFDFKNTELGGLSGITYDAKNDVYYAISDDRGYKAPARFYTLKIDISQGKLTKNSITPLAVTTLLNENNQKFMPGKSDTEGIALTKNSTLFISSEGDIQKSINPFITEFALASGKAINTLPIPNKFLPDSQKPQGIRNNLGFESLTISPNNQLLFTATENALIQDGAKAKPGSGSPCRILQYNLAKNQPEKEFLYQTEPVTPLFNFTGRFDSGLPELIALDNYGNLLSLERSFTGLGFAISLFQVSLENADEIQNINSLATADIQNIQPVTKNRLLDLQTLDVALDNIEGFTLGSKLPNGKTSLILVSDNNFNRLQSTQILAFAIKVESPLTPLMRLLRLLRLSAPQ</sequence>
<evidence type="ECO:0000313" key="3">
    <source>
        <dbReference type="EMBL" id="WZB86736.1"/>
    </source>
</evidence>